<dbReference type="WBParaSite" id="RSKR_0000539900.1">
    <property type="protein sequence ID" value="RSKR_0000539900.1"/>
    <property type="gene ID" value="RSKR_0000539900"/>
</dbReference>
<protein>
    <submittedName>
        <fullName evidence="2">Titin</fullName>
    </submittedName>
</protein>
<evidence type="ECO:0000313" key="2">
    <source>
        <dbReference type="WBParaSite" id="RSKR_0000539900.1"/>
    </source>
</evidence>
<sequence length="7327" mass="811820">MVLEKSMQICIKPVPTQLCRRLTGSSSGDMSKNEKSGCICSQIDQQQYACSCPGNEQCLLLKGPPKIYIEPSLRPYEVEPGGNCHASNDLGVVSRTITIEVTGPGSPPIVTKILSDRTNLKVEWDPPAIISRPVTSYTIYYTDKGKKPLKDWESVVVEEPNHSVVLSGLKPNTKYHLRMRATDSRGQGRIGNSFALNTRKPAQKPQIKIAQGKQIRVKPLQPFALICNVTKSDPIAEVSWQNKGRLVNAKSKSVSSVLNHAGLYEETSFTCVSENEAGVTTAEIAVVLTGSLQPEKIKPVADFNDINLSWKPPLISNGQMRDYEILYTEDDTLPDSEWKSVKVGSPDANVYKLPNLKEKTPYKVKMRGINEKGEGLMSDPIEVVTGLAPRKPEVTLEPSTPIEKKPSNDDLVFECTSVAVPKAQIVWYWGNLPVVDGVDGFRVYDITPLDAQDRTKSQLVSEQTTRSGNISCKSVNEQGEDSKQNTVKILGPGSPPHGIITTPNENGFSASWVPPNIPNGNIKNYVLYYTKDPDAEMSDWKTVVVEGDKLGTTILDQDEDTNYYIKVQAGNEENLGIISEAIEVKTGQKHIPLAVSLQIVDPMSVEHEDVAITIAPNKVIRFFCLASGRPTPDVTFSWLSTNNETDSGSQPEPVRIEETEAGSHMYKSVELSTSTPTRRVLICQARNRDGSQVSKTVFEVNYPGSPPQNIQSDVGTDNSVSLTWNQPKFPNGAITGYKIYLTPDPSLPLDKWIPYETLNPDERKIDFSRGELEPDTTYFAKISAVNGNGEGILSDVEDFQTGTGAPIDSPSDVLPTVHENNNVDVTFFGPKLPNGVIEGYNVYFIPENDPRASGDYKYWDKINIPSSENFINVSIPKSQYNIKPNTTYHVKVAGVNDMNEGPASDTVHFETGTGETAPVITLNPPNNRIEVKPGGQIIVECTATGIYTPSVKWIDSDGNEILSSVLDVKDVRKDTTYICKAANNIKEVQEILEVVVNGPGTPPNELVALPISSGKKDKSGNIEWTSPDIPNGNIVGYVVEYAEVDPERKKPLEWKEIKVDGPVEKVQLDGLKPKTDYLVRVSAVSDRGQGVTTESVNLRTLPTAPEKVETPEIQVFGNNSIEIQFPAVTDPEDPTKKVDKYVVIYSDEDTPTDDSQWKEMTYIAPDNTLETITIPIDGNAFKPDTKYTLKVVPRGEVDGFPSDAETFETTDGIVAPSIPELDVIPEANDTIKIPPGTDYAVTCKSDGSPKPKIVWLDQHGAVASSGPVYHGEDIKASLQLKCVAENIGGKTEKKLNFHVLGPGTHPENVKLSSTRPRTIDITFYPPAITNGNISRYVVYYTKLENQDPSKEFGQVPEKPVREWMTYHVTGDNLNDGEQKAALTGVEPDTSYAVIVQSANDDGPGPYSSTQTIRTISKAREAAPEDLKVTSYSPYGVDIVWGNPPSLQEMPIGYELFYVPANRKVESEDDKKLDDWDKIDINEVRNTIKMEDLPESDEDLKNGVYRGKLAPDSEYVFKIRAIYPGGPGVFSKACISRTLPLGKAPYITTSNGGAGVTGRTVIDLLPGSSFRLWCNSSGDPFPSIRWVRVGDHPIDPSTVKVDEGHAEWSLKVNNITEDATFMCIAENSLGIAKHTIVLSIQEQPENWQEDFVKPKIENGKVMLEFTDDLPDYLKNSTDWTILYTADKNLPVEQWDNINGQGPLDSIEIPDMDKGTFYFVIVDNPKRGIQTPRFSILTPKSPTDLRVGTNMNGETVVSFKPAVTSEKVENYEIEIKNKDSPEDVIIQKVENIDKPNVVIDDIQPGTNYIFTVKATLDNGEVLSSDPVEAQTNPEGIECSCTQGCGITKDENNNDVPTCYCFEGYQLGEDGVTCESVEKIEQLQQNIDVTQEPPTTENPINVQNIAAGETTMDPRFIAVEVTDIDKGVGEGKESIDTVYNKNGGPKLIEPTSEIKTLPVIPGLEIVEYDDDVNPTDIYGKEVFPVVNQFNQPLQKNADGRYIDNMGNLIEVDNDNKPLHPETGLQLPQNEKDQFIYPIMGKNNEVLPTSSSQLPVYPIVDAQGNLFPTHPSTKANIDHSGKPIPTNQYGEPRSEEGLSLPTSEAQTYVFDDSAPEIVTPTDPYGRPIYQIKTDSGELLPTDPYTLRPVDQQGNIIETDNEGRPLGPDGTTVLKKDADGNYIYPVIKVDETPTSVTTPLTEKDRGAESSEVTPKLDIVQEKPDKSSETTEESSVDSTIKPTAIVIEGVNLEEYKKDPSGRYINEEGDVIVDGNGFPVDKNSNIWPKDQDNKYQKPEETASGDVIYPVLDKDGHLLEVDDDGHAIQDGERLKTDSRKRPLDTLGNVLPRDKFGNFRQPAVDENNKVVYPVVDPEGNLVNEPIPTNDKGLPIDKLNNTLMIDDNGFYKLPRLDSKQNPIYPIVNKKNEPLKSEDDQFLDDDQMPFLKDSKGRPIDSNRQNLPQNDQGYYIAPEKIDGKIIYPVKDSKNVVLGSDSTSHIVDPEGNLIETNEDSLPIISGEILPKDDKGFFVLPDKDEDGKLIFPVKDATGSILPTESSSKRPFYPDSNAVIATDEVGRPLDIDGNVLNKDASGNYILPETILSTKKPTDDSETLPTDVSQLEKLTTILPVINPEDIEEVEVKTTDAYGKEIFPIVDIFGVPLLRKDDKYVDNNGNEVELNSDNIPLHPETGLELPKKENGEFVYPFILPDGKIAPMSTSNKPVYEIVDSQNNLYPTHETSKARVDNENNPIPTSVFGLPLSKDLLPLPTNEAKQFVYDSTIPDEELFALPTDEYGKVIHHPIKDSEGALLSTEATSGKYLDKDNNAIDVNERNEPIDASTGDVLQKDASGTYIYPDIVTQISSTDSSGDIIHVTGEDRKLDAHATEIYPETTDKSDKPTIIITDSEGQLLSTDSTGDYIDKEGNRIKLNENNEPVTDDNIVLEKDSHGNYVIKSEDVLTEVTKPTIGDVSEETIAETLPTENIKATIDTGSEEVDSMTTPQYSQPLYPIVDVFGAFIYPEEDLQIFSTDSSGDIIEVTVEDKKLDIIKETTPKPTIIITDSEGQLLSTDSTGDYIDKEGNRIKLNENNEPVTDDNIVLEKDSHGNYVIKSEDVLTEVTKPTIGDVSEETIAETLPTENIKATIDTGSEEVDSMTTPKYSQPLYPIVDVFGEPLLKNEDGNYVDNLGNVVKINSDNIPIDPSGNLLLHNEDGDYVYPLVNEKNEIIPTSPTSKKPIYPIHDVDGSLYPTDSVTKEHVDHDENIIKTDKFGVPVTKEGLPLSTDASKAYIYESSPETILAEENKMEPTKLPTDSEEEHEVLPTTKAGTKVYITDSQGQLLNINSDGQYVDEDKNLIQVNDDGEPIDSHSQVLPKNAQGQYIYDSRSDGILPEVTKETEAETLSTDQTIIEKVASTHVPIVIQPGDELEEEVKSTDVYGKEIYPVVNQFNQPLQKNSDGKYIDNLGNEIELNNDNVPLHPQSGLELQKNDKSEYVYPIILPDGKIAPMSTSNKPVYEIVDSQNNLYPTHETSKARVDNENNLIPTSMFGLPLSKDLLPLPTNEAKQFVYDLTIPDEELFALPTDQYGKVIHHPIKDSEGVLLSTEATSGKYLDKDNNVIDVNERNEPVIGTTVLEKDSTGHYIYPSDLLPTPSIFAPTIETITKDTELIKQKQLDRCPEALREASLMFIFETSKDSQIIFERFRAILLEFFTKKLDIKREKVGLAHYGNSVEVLFDISNYDELEEIRDSLMELHFTGGKADPLLALRSIIQLVHESNELNEKVMILFTMTQITGQVKETFDKLAKEEEIKVIIVEMSSFIEKGEPTLVLYENICAQLDSEFSTVKHVTSSYEDSQTTQEPKTSEGSYHTDSTRNVVHPIVDSRGYLLPKNKEGKYLDNLDNEIKYDRFDRPLGHDGNVLPQDNLENYVFVDEAISPSIIPTDDDEKCSIKSTNIDLVFGIADNSFSVSDFRSVVDSISEFINKKVNMAPDVTRISIINYGKNVNIPVALGGYQEKREIVLKLRDIAQNSNLERPEFSVLLNAANQQFETFGRKNSEKIVLVVSNGEDVQGYTEEIKDNKFKLIVVALDEFSDEVNDKNVNSLFVDDWSNFNANKIIEAIEDACKVGYIDLPKSSDTFYTTTVAPIQKAIEVIGPDNELDVVTQKPTAEEKINSLTGDDTTSKSTEKTTQEEEIKALPTEDDIEVFPTTKAGTKVYITNSQGQLLNLDSDGHYVDENENLIQLNEDGEPIDSENQVLPKDSEGKYVYSSIKSDDVLTQASKEDIDKITPKTMIHTTQETDAETLSTDQTIIEKVASTHVPIVIQPGDELEEEVKSTDVYGKEIYPVVNQFNQPLQKNSDGKYIDNLGNEIELNNDNVPLNPQSGLELQKNDKSEYVYPIILPDGKIAPMSTSNKPVYEIVDSQNNLYPTHETSKARVDNENNLIPTSMFGLPLSKDLLPLPTNEAKQFVYDLTIPDEELFALPTDEYGKVIHHPIKDSEGVLLSTESSSGQYLDKNNNLIDVNERNEPVIGTTVLEKDASGAFIYPEEDLQIFSTDSSGDIIEVTVEDKKLDIIKETTPKPTIIITDSEGQLLSTDSTGDYIDKEGNRIKLNENNEPVTDDNIVLEKDSHGNYVIKSEDVLTEVTKPTIGDVSEETIAETLPTENIKATIDTGSEEVDSMTTPKYSQPLYPIVDVFGEPLLKNEDGNYVDNLGNVVKINSDNIPIDPSGNLLLHNEDGDYVYPLVNEKNEIIPTSPTSKKPIYPIHDVDGSLYPTDSVTKEHVDHDENIIKTDKFGVPHTLSTDQTIIEKVASTHVPIVIQPGDELEEEVKSTDVYGKEIYPVVNQFNQPLQKNSDGKYIDNLGNEIELNNDNVPLHPQSGLELQKNDKSEYVYPIILPDGKIAPMSTSNKPVYEIVDSQNNLYPTHETSKARVDNENNLIPTSMFGLPLSKDLLPLPTNEAKQFVYDLTIPDEELFALPTDEYGKVIHHPIKDSEGVLLSTESTSGKYLDKDNNVIDVNERNEPVVGTTVLEKDATGVYIYPEEIKPTVPSQKHKDIIIIGPDNTPIKQGSDGKFRDSEGKEVEIHLNSEDKPLDQFNQVLPTSNSGDYVFTTEDQSLTGFSTTSPSQKHKDITIIGPDNTPIKQGSDGKFRDLQGNEIRYNSEGKPLDQFNEILPTTDSGYYTLNEEGFTLPTDEPYSPTHKDIIIIGPDNTPLQKDDEGKYHDSLGNEIHFNSENKPLDKYHNVLNRNKDGNYVLPITYQTLTSETNLEILSTTKKPKLAIYNIVDPVTGPLSKDSSGRFLDKANVLIEVDSEGKPLAPDNSILKIDPESGNYIYPASDAFGNILPTSSSGNPIYNIVDPLGNLLKTNSDGLFVGKNNELINTDHLGRPLGVDGEVLNTDSQGNFIYHATDKDGNLLPVSDGLPIYPIVDFNNVLLKKDPSTGKFVDKKNQLIKIDEIGRPLHPITGAILPMDEISENFVYPATDSKNNILPTSESGIPIYNIVDENSQPLPTRSDGVFLDYSMTPIPTNSAGIPVAYNQSPLPKDESGDNYVFHRTSSSSEEAIYPTNQYGQILFPIIRPDKQYLKTNSEGRYLDENNDEIGINDQGIPVNKNHEILEQKEGKYVYPYYDSRNNIIPSDASGLPLYPIHYYDGTPLKTTDDGRYLDPNDKLIKLDQTTNIPLGPDNKQLKKDEQTDEYIYPAVDAQGSLIQLSPQGLPILVVVDTNQQPLRKNSEGLYLNEVNEPIPTSESGIPLGKDLQPLPQDAYNNYYYDPEAQLLPSTKQDIGEEKSVVDPSHIQILGPDFKLIKPNSDGVYLNQNGDIIEINDDREPLSPDGSVLHKNSENQYLYPALDIETLQPLPTDEDSKLPIYPILSHDGVTLLPTDSTTGRHIDLSSRVIPTNKIGLPLDSEQQVLQKTSQGHYIYPETNNLGELIPTSSDGLKIYNIVGPDMQLLNKNEAGRFVDVNGDEIRLREDSQPIGPDGEVLKINPSNGYYIYPAVGVDGFPLPTDMDSKSPIYPVIQAGSGSPLPTSSTGRHITFGGDLIATERTSFKPLGPDNKVLATDSLQNFIFPVLGLDGLPLPTSSNTGKPLYKIVDIDQNLLPTAQTGEYLGENNMPILTDISGIPIRPNQKPYPMDRLGNYVYDPSLDAITLPTDAPIEVVDHEGKFLQKDETESAFIGPNNEIISIDMEGRPLLDGKILPINSKNQYYLPKAVSLVETTTMMPLVEEIKIMKDYVIIGPNNEPLRKDNKTNRHYNQIGEIVPVDNNFEPLNPNGDILSKKDDEYRYPAIGPDGKMLPLDERNQKPIYGVTDVSGNLLPTSETGLHTFNGQTIPTDQTGIPLGFDSSPLPIGEKGYHVLAGPVVRTSDHCYVNSYINLLVIYDASEDITVLKYRLMKDLASSFLTDHFNLNINRVRVGLLKYGHTVEVPISFGDYNDQGELLRRLSESHRIKGESNLASALKDAHAEFSIEENASIPHVAIIFKNGKSSESVEEGAKLLRDNHNVKIFVVSAGGNQKEDISLVGAGNADRIVSIDDWRHTKSKDIGRIADRICEFAPNVTGNEAIPWPVRKTDYTVQPKAAMSKICEKIDWTADVLFMLDASDNIDESSYVKVKEGIAVLIDESFDLSPDVVRVGVIQYSDRVSVPIALGHYEDKGEILLNLNDSEKMSGIAVTNKAFDAARVQITEHGRTDVSNVIILITSGNNRGNAIAASLELREHHKAQVFVIAIKPDADQVSSLKRLVGKEHAHDRLMIVKDIDEFQGSTLKYIRNSLCGRVTPAFGGQSTSSPSAFKRSTDENHFTDKPILRTTRAIRPTALCKDKIIRPFFFTLVIDVTARSERADFRNAMRSLGSFFINKFEATPMMAVINLVSVDSNVITYKRIGLDLENVYDELDKLVQSTSDYSSPKLGLAIDEATMMSTENAISGATKVMIVVSSDATSGDEVQPSAEYARDDFGHKFISVSIREPSTEILKKISGDSPTRVIHLSEWNDIEELFSSWVSYAICEAIEEKEVTRKPHKMEELLPEVHEQTASHIELTPITPNSLSVSWICCTNNKQNYIVKYTPDVSIPMENWVTKNATCRDGFGMKINDLPSDFDYFVCVFTTAEAKNIALKYSTKHCNKLHLDKNSVVPKDFDVADEKESGSRCRCRCDEKGKALITSSCSQTTTKQILRPLSTLPPALASDDCPCTIKSQRGLCPRGYYFNKGKCYDINECSEGNGGCNANAYCVNTPGEYFCACPHGMMRDPSDNKKCIMVSQSFDKITELLAQYLHANVKSADLSKIKVGEVLPNVPIQYKAVIESEDRQKKITFEWSQMPSIIKRALKWLI</sequence>
<reference evidence="2" key="1">
    <citation type="submission" date="2016-11" db="UniProtKB">
        <authorList>
            <consortium name="WormBaseParasite"/>
        </authorList>
    </citation>
    <scope>IDENTIFICATION</scope>
    <source>
        <strain evidence="2">KR3021</strain>
    </source>
</reference>
<proteinExistence type="predicted"/>
<accession>A0AC35TXB2</accession>
<name>A0AC35TXB2_9BILA</name>
<dbReference type="Proteomes" id="UP000095286">
    <property type="component" value="Unplaced"/>
</dbReference>
<evidence type="ECO:0000313" key="1">
    <source>
        <dbReference type="Proteomes" id="UP000095286"/>
    </source>
</evidence>
<organism evidence="1 2">
    <name type="scientific">Rhabditophanes sp. KR3021</name>
    <dbReference type="NCBI Taxonomy" id="114890"/>
    <lineage>
        <taxon>Eukaryota</taxon>
        <taxon>Metazoa</taxon>
        <taxon>Ecdysozoa</taxon>
        <taxon>Nematoda</taxon>
        <taxon>Chromadorea</taxon>
        <taxon>Rhabditida</taxon>
        <taxon>Tylenchina</taxon>
        <taxon>Panagrolaimomorpha</taxon>
        <taxon>Strongyloidoidea</taxon>
        <taxon>Alloionematidae</taxon>
        <taxon>Rhabditophanes</taxon>
    </lineage>
</organism>